<sequence>MRRLSTRSFVYLALAAVLGGLTLGAASAATVTATLTTVEGVAVKANGESVTAGLFTLQDTADPTAYVGGSSSTDFVAFCVDLHDGIGLNEKVTWDVRSFSQEVEGALSRMFSTYLGGSLANASSLGNGDKAAMQLAVWEIVYDTGNSAYDLGSGSFNATGTDGQILNQAQDYLTGWAASPSSSIGLKKLVSEGTCCKPGKQDLLVQAVPLPAAAWLFGSGLLGVVTVGWRKKGGARLEAS</sequence>
<organism evidence="2 3">
    <name type="scientific">Thiorhodococcus minor</name>
    <dbReference type="NCBI Taxonomy" id="57489"/>
    <lineage>
        <taxon>Bacteria</taxon>
        <taxon>Pseudomonadati</taxon>
        <taxon>Pseudomonadota</taxon>
        <taxon>Gammaproteobacteria</taxon>
        <taxon>Chromatiales</taxon>
        <taxon>Chromatiaceae</taxon>
        <taxon>Thiorhodococcus</taxon>
    </lineage>
</organism>
<evidence type="ECO:0008006" key="4">
    <source>
        <dbReference type="Google" id="ProtNLM"/>
    </source>
</evidence>
<reference evidence="2 3" key="1">
    <citation type="submission" date="2020-02" db="EMBL/GenBank/DDBJ databases">
        <title>Genome sequences of Thiorhodococcus mannitoliphagus and Thiorhodococcus minor, purple sulfur photosynthetic bacteria in the gammaproteobacterial family, Chromatiaceae.</title>
        <authorList>
            <person name="Aviles F.A."/>
            <person name="Meyer T.E."/>
            <person name="Kyndt J.A."/>
        </authorList>
    </citation>
    <scope>NUCLEOTIDE SEQUENCE [LARGE SCALE GENOMIC DNA]</scope>
    <source>
        <strain evidence="2 3">DSM 11518</strain>
    </source>
</reference>
<proteinExistence type="predicted"/>
<dbReference type="AlphaFoldDB" id="A0A6M0JV95"/>
<feature type="chain" id="PRO_5026708584" description="Thioester domain-containing protein" evidence="1">
    <location>
        <begin position="29"/>
        <end position="240"/>
    </location>
</feature>
<keyword evidence="3" id="KW-1185">Reference proteome</keyword>
<dbReference type="Proteomes" id="UP000483379">
    <property type="component" value="Unassembled WGS sequence"/>
</dbReference>
<name>A0A6M0JV95_9GAMM</name>
<dbReference type="EMBL" id="JAAIJQ010000013">
    <property type="protein sequence ID" value="NEV61460.1"/>
    <property type="molecule type" value="Genomic_DNA"/>
</dbReference>
<comment type="caution">
    <text evidence="2">The sequence shown here is derived from an EMBL/GenBank/DDBJ whole genome shotgun (WGS) entry which is preliminary data.</text>
</comment>
<gene>
    <name evidence="2" type="ORF">G3446_06050</name>
</gene>
<accession>A0A6M0JV95</accession>
<dbReference type="RefSeq" id="WP_164451709.1">
    <property type="nucleotide sequence ID" value="NZ_JAAIJQ010000013.1"/>
</dbReference>
<feature type="signal peptide" evidence="1">
    <location>
        <begin position="1"/>
        <end position="28"/>
    </location>
</feature>
<protein>
    <recommendedName>
        <fullName evidence="4">Thioester domain-containing protein</fullName>
    </recommendedName>
</protein>
<evidence type="ECO:0000313" key="2">
    <source>
        <dbReference type="EMBL" id="NEV61460.1"/>
    </source>
</evidence>
<evidence type="ECO:0000256" key="1">
    <source>
        <dbReference type="SAM" id="SignalP"/>
    </source>
</evidence>
<keyword evidence="1" id="KW-0732">Signal</keyword>
<evidence type="ECO:0000313" key="3">
    <source>
        <dbReference type="Proteomes" id="UP000483379"/>
    </source>
</evidence>